<evidence type="ECO:0000313" key="2">
    <source>
        <dbReference type="Proteomes" id="UP000279833"/>
    </source>
</evidence>
<reference evidence="3" key="1">
    <citation type="submission" date="2016-06" db="UniProtKB">
        <authorList>
            <consortium name="WormBaseParasite"/>
        </authorList>
    </citation>
    <scope>IDENTIFICATION</scope>
</reference>
<dbReference type="AlphaFoldDB" id="A0A183JR27"/>
<gene>
    <name evidence="1" type="ORF">SCUD_LOCUS5165</name>
</gene>
<dbReference type="WBParaSite" id="SCUD_0000516601-mRNA-1">
    <property type="protein sequence ID" value="SCUD_0000516601-mRNA-1"/>
    <property type="gene ID" value="SCUD_0000516601"/>
</dbReference>
<evidence type="ECO:0000313" key="3">
    <source>
        <dbReference type="WBParaSite" id="SCUD_0000516601-mRNA-1"/>
    </source>
</evidence>
<dbReference type="Proteomes" id="UP000279833">
    <property type="component" value="Unassembled WGS sequence"/>
</dbReference>
<keyword evidence="2" id="KW-1185">Reference proteome</keyword>
<dbReference type="EMBL" id="UZAK01007946">
    <property type="protein sequence ID" value="VDO93620.1"/>
    <property type="molecule type" value="Genomic_DNA"/>
</dbReference>
<organism evidence="3">
    <name type="scientific">Schistosoma curassoni</name>
    <dbReference type="NCBI Taxonomy" id="6186"/>
    <lineage>
        <taxon>Eukaryota</taxon>
        <taxon>Metazoa</taxon>
        <taxon>Spiralia</taxon>
        <taxon>Lophotrochozoa</taxon>
        <taxon>Platyhelminthes</taxon>
        <taxon>Trematoda</taxon>
        <taxon>Digenea</taxon>
        <taxon>Strigeidida</taxon>
        <taxon>Schistosomatoidea</taxon>
        <taxon>Schistosomatidae</taxon>
        <taxon>Schistosoma</taxon>
    </lineage>
</organism>
<sequence>MVVGGSRQETLDPGFVLLGTRQQVSMNILLWNYELIVIRSDNVKDDLSRSMLVIILSDKSVVHSAVRNLAIVYQRQGLQSHANLLLEWLQMAITDCRPR</sequence>
<evidence type="ECO:0000313" key="1">
    <source>
        <dbReference type="EMBL" id="VDO93620.1"/>
    </source>
</evidence>
<name>A0A183JR27_9TREM</name>
<accession>A0A183JR27</accession>
<proteinExistence type="predicted"/>
<protein>
    <submittedName>
        <fullName evidence="3">DUF4470 domain-containing protein</fullName>
    </submittedName>
</protein>
<reference evidence="1 2" key="2">
    <citation type="submission" date="2018-11" db="EMBL/GenBank/DDBJ databases">
        <authorList>
            <consortium name="Pathogen Informatics"/>
        </authorList>
    </citation>
    <scope>NUCLEOTIDE SEQUENCE [LARGE SCALE GENOMIC DNA]</scope>
    <source>
        <strain evidence="1">Dakar</strain>
        <strain evidence="2">Dakar, Senegal</strain>
    </source>
</reference>